<comment type="caution">
    <text evidence="2">The sequence shown here is derived from an EMBL/GenBank/DDBJ whole genome shotgun (WGS) entry which is preliminary data.</text>
</comment>
<gene>
    <name evidence="2" type="ORF">Tci_436906</name>
</gene>
<dbReference type="EMBL" id="BKCJ010196838">
    <property type="protein sequence ID" value="GEY64932.1"/>
    <property type="molecule type" value="Genomic_DNA"/>
</dbReference>
<organism evidence="2">
    <name type="scientific">Tanacetum cinerariifolium</name>
    <name type="common">Dalmatian daisy</name>
    <name type="synonym">Chrysanthemum cinerariifolium</name>
    <dbReference type="NCBI Taxonomy" id="118510"/>
    <lineage>
        <taxon>Eukaryota</taxon>
        <taxon>Viridiplantae</taxon>
        <taxon>Streptophyta</taxon>
        <taxon>Embryophyta</taxon>
        <taxon>Tracheophyta</taxon>
        <taxon>Spermatophyta</taxon>
        <taxon>Magnoliopsida</taxon>
        <taxon>eudicotyledons</taxon>
        <taxon>Gunneridae</taxon>
        <taxon>Pentapetalae</taxon>
        <taxon>asterids</taxon>
        <taxon>campanulids</taxon>
        <taxon>Asterales</taxon>
        <taxon>Asteraceae</taxon>
        <taxon>Asteroideae</taxon>
        <taxon>Anthemideae</taxon>
        <taxon>Anthemidinae</taxon>
        <taxon>Tanacetum</taxon>
    </lineage>
</organism>
<feature type="compositionally biased region" description="Acidic residues" evidence="1">
    <location>
        <begin position="74"/>
        <end position="84"/>
    </location>
</feature>
<dbReference type="AlphaFoldDB" id="A0A699HR04"/>
<proteinExistence type="predicted"/>
<evidence type="ECO:0000256" key="1">
    <source>
        <dbReference type="SAM" id="MobiDB-lite"/>
    </source>
</evidence>
<protein>
    <submittedName>
        <fullName evidence="2">Uncharacterized protein</fullName>
    </submittedName>
</protein>
<name>A0A699HR04_TANCI</name>
<feature type="region of interest" description="Disordered" evidence="1">
    <location>
        <begin position="65"/>
        <end position="84"/>
    </location>
</feature>
<reference evidence="2" key="1">
    <citation type="journal article" date="2019" name="Sci. Rep.">
        <title>Draft genome of Tanacetum cinerariifolium, the natural source of mosquito coil.</title>
        <authorList>
            <person name="Yamashiro T."/>
            <person name="Shiraishi A."/>
            <person name="Satake H."/>
            <person name="Nakayama K."/>
        </authorList>
    </citation>
    <scope>NUCLEOTIDE SEQUENCE</scope>
</reference>
<evidence type="ECO:0000313" key="2">
    <source>
        <dbReference type="EMBL" id="GEY64932.1"/>
    </source>
</evidence>
<sequence>MPIPNVMLSDEIKDFGDYSEYLAKYLGTKPVKTRGKGLITKKGAKVDVEKIATVRVPKKKRAEIVIEQSGQSEGVEDEAESNET</sequence>
<accession>A0A699HR04</accession>